<evidence type="ECO:0000313" key="9">
    <source>
        <dbReference type="EMBL" id="KAE9235929.1"/>
    </source>
</evidence>
<dbReference type="EMBL" id="QXFW01000003">
    <property type="protein sequence ID" value="KAE9031388.1"/>
    <property type="molecule type" value="Genomic_DNA"/>
</dbReference>
<dbReference type="AlphaFoldDB" id="A0A6A3TV62"/>
<dbReference type="Proteomes" id="UP000429523">
    <property type="component" value="Unassembled WGS sequence"/>
</dbReference>
<evidence type="ECO:0000313" key="21">
    <source>
        <dbReference type="Proteomes" id="UP000476176"/>
    </source>
</evidence>
<evidence type="ECO:0000313" key="18">
    <source>
        <dbReference type="Proteomes" id="UP000440732"/>
    </source>
</evidence>
<evidence type="ECO:0000313" key="8">
    <source>
        <dbReference type="EMBL" id="KAE9155682.1"/>
    </source>
</evidence>
<name>A0A6A3TV62_9STRA</name>
<dbReference type="EMBL" id="QXGC01000006">
    <property type="protein sequence ID" value="KAE9255988.1"/>
    <property type="molecule type" value="Genomic_DNA"/>
</dbReference>
<evidence type="ECO:0000313" key="13">
    <source>
        <dbReference type="EMBL" id="KAE9361970.1"/>
    </source>
</evidence>
<keyword evidence="1" id="KW-0862">Zinc</keyword>
<dbReference type="EMBL" id="QXGE01000006">
    <property type="protein sequence ID" value="KAE9330529.1"/>
    <property type="molecule type" value="Genomic_DNA"/>
</dbReference>
<dbReference type="Proteomes" id="UP000441208">
    <property type="component" value="Unassembled WGS sequence"/>
</dbReference>
<evidence type="ECO:0000313" key="7">
    <source>
        <dbReference type="EMBL" id="KAE9141178.1"/>
    </source>
</evidence>
<evidence type="ECO:0000313" key="15">
    <source>
        <dbReference type="Proteomes" id="UP000433483"/>
    </source>
</evidence>
<dbReference type="EMBL" id="QXGD01000015">
    <property type="protein sequence ID" value="KAE9257758.1"/>
    <property type="molecule type" value="Genomic_DNA"/>
</dbReference>
<evidence type="ECO:0000313" key="11">
    <source>
        <dbReference type="EMBL" id="KAE9257758.1"/>
    </source>
</evidence>
<evidence type="ECO:0000313" key="12">
    <source>
        <dbReference type="EMBL" id="KAE9330529.1"/>
    </source>
</evidence>
<dbReference type="Pfam" id="PF00098">
    <property type="entry name" value="zf-CCHC"/>
    <property type="match status" value="1"/>
</dbReference>
<dbReference type="InterPro" id="IPR001878">
    <property type="entry name" value="Znf_CCHC"/>
</dbReference>
<dbReference type="EMBL" id="QXGA01000008">
    <property type="protein sequence ID" value="KAE9155682.1"/>
    <property type="molecule type" value="Genomic_DNA"/>
</dbReference>
<dbReference type="SUPFAM" id="SSF57756">
    <property type="entry name" value="Retrovirus zinc finger-like domains"/>
    <property type="match status" value="1"/>
</dbReference>
<gene>
    <name evidence="12" type="ORF">PF001_g316</name>
    <name evidence="11" type="ORF">PF002_g733</name>
    <name evidence="10" type="ORF">PF004_g353</name>
    <name evidence="9" type="ORF">PF005_g1245</name>
    <name evidence="8" type="ORF">PF006_g418</name>
    <name evidence="7" type="ORF">PF007_g308</name>
    <name evidence="13" type="ORF">PF008_g562</name>
    <name evidence="4" type="ORF">PF009_g313</name>
    <name evidence="6" type="ORF">PF010_g71</name>
    <name evidence="5" type="ORF">PF011_g173</name>
</gene>
<evidence type="ECO:0000313" key="14">
    <source>
        <dbReference type="Proteomes" id="UP000429523"/>
    </source>
</evidence>
<evidence type="ECO:0000313" key="17">
    <source>
        <dbReference type="Proteomes" id="UP000440367"/>
    </source>
</evidence>
<evidence type="ECO:0000313" key="10">
    <source>
        <dbReference type="EMBL" id="KAE9255988.1"/>
    </source>
</evidence>
<dbReference type="Proteomes" id="UP000488956">
    <property type="component" value="Unassembled WGS sequence"/>
</dbReference>
<dbReference type="EMBL" id="QXGF01000005">
    <property type="protein sequence ID" value="KAE8950181.1"/>
    <property type="molecule type" value="Genomic_DNA"/>
</dbReference>
<organism evidence="7 19">
    <name type="scientific">Phytophthora fragariae</name>
    <dbReference type="NCBI Taxonomy" id="53985"/>
    <lineage>
        <taxon>Eukaryota</taxon>
        <taxon>Sar</taxon>
        <taxon>Stramenopiles</taxon>
        <taxon>Oomycota</taxon>
        <taxon>Peronosporomycetes</taxon>
        <taxon>Peronosporales</taxon>
        <taxon>Peronosporaceae</taxon>
        <taxon>Phytophthora</taxon>
    </lineage>
</organism>
<dbReference type="Proteomes" id="UP000486351">
    <property type="component" value="Unassembled WGS sequence"/>
</dbReference>
<evidence type="ECO:0000313" key="16">
    <source>
        <dbReference type="Proteomes" id="UP000437068"/>
    </source>
</evidence>
<evidence type="ECO:0000313" key="22">
    <source>
        <dbReference type="Proteomes" id="UP000486351"/>
    </source>
</evidence>
<evidence type="ECO:0000313" key="4">
    <source>
        <dbReference type="EMBL" id="KAE8950181.1"/>
    </source>
</evidence>
<dbReference type="EMBL" id="QXFZ01000006">
    <property type="protein sequence ID" value="KAE9141178.1"/>
    <property type="molecule type" value="Genomic_DNA"/>
</dbReference>
<sequence length="88" mass="9777">MQEKFSLSQANLHVNVPRPMPRPMVKSSAGPEPMGLSSATAARSQERRGPTNIRCFRCGNSGHYDRECTAPVHAAKGRRDDVGYRHEQ</sequence>
<dbReference type="EMBL" id="QXFX01000002">
    <property type="protein sequence ID" value="KAE9140644.1"/>
    <property type="molecule type" value="Genomic_DNA"/>
</dbReference>
<protein>
    <recommendedName>
        <fullName evidence="3">CCHC-type domain-containing protein</fullName>
    </recommendedName>
</protein>
<evidence type="ECO:0000313" key="19">
    <source>
        <dbReference type="Proteomes" id="UP000441208"/>
    </source>
</evidence>
<dbReference type="Proteomes" id="UP000433483">
    <property type="component" value="Unassembled WGS sequence"/>
</dbReference>
<evidence type="ECO:0000313" key="23">
    <source>
        <dbReference type="Proteomes" id="UP000488956"/>
    </source>
</evidence>
<feature type="domain" description="CCHC-type" evidence="3">
    <location>
        <begin position="54"/>
        <end position="68"/>
    </location>
</feature>
<keyword evidence="1" id="KW-0863">Zinc-finger</keyword>
<evidence type="ECO:0000313" key="6">
    <source>
        <dbReference type="EMBL" id="KAE9140644.1"/>
    </source>
</evidence>
<dbReference type="EMBL" id="QXGB01000030">
    <property type="protein sequence ID" value="KAE9235929.1"/>
    <property type="molecule type" value="Genomic_DNA"/>
</dbReference>
<reference evidence="14 15" key="1">
    <citation type="submission" date="2018-08" db="EMBL/GenBank/DDBJ databases">
        <title>Genomic investigation of the strawberry pathogen Phytophthora fragariae indicates pathogenicity is determined by transcriptional variation in three key races.</title>
        <authorList>
            <person name="Adams T.M."/>
            <person name="Armitage A.D."/>
            <person name="Sobczyk M.K."/>
            <person name="Bates H.J."/>
            <person name="Dunwell J.M."/>
            <person name="Nellist C.F."/>
            <person name="Harrison R.J."/>
        </authorList>
    </citation>
    <scope>NUCLEOTIDE SEQUENCE [LARGE SCALE GENOMIC DNA]</scope>
    <source>
        <strain evidence="12 16">A4</strain>
        <strain evidence="11 17">BC-1</strain>
        <strain evidence="10 21">BC-23</strain>
        <strain evidence="9 15">NOV-27</strain>
        <strain evidence="8 18">NOV-5</strain>
        <strain evidence="7 19">NOV-71</strain>
        <strain evidence="13 22">NOV-77</strain>
        <strain evidence="4 14">NOV-9</strain>
        <strain evidence="6 23">ONT-3</strain>
        <strain evidence="5 20">SCRP245</strain>
    </source>
</reference>
<accession>A0A6A3TV62</accession>
<dbReference type="Gene3D" id="4.10.60.10">
    <property type="entry name" value="Zinc finger, CCHC-type"/>
    <property type="match status" value="1"/>
</dbReference>
<evidence type="ECO:0000256" key="2">
    <source>
        <dbReference type="SAM" id="MobiDB-lite"/>
    </source>
</evidence>
<feature type="region of interest" description="Disordered" evidence="2">
    <location>
        <begin position="1"/>
        <end position="49"/>
    </location>
</feature>
<dbReference type="InterPro" id="IPR036875">
    <property type="entry name" value="Znf_CCHC_sf"/>
</dbReference>
<keyword evidence="1" id="KW-0479">Metal-binding</keyword>
<proteinExistence type="predicted"/>
<comment type="caution">
    <text evidence="7">The sequence shown here is derived from an EMBL/GenBank/DDBJ whole genome shotgun (WGS) entry which is preliminary data.</text>
</comment>
<dbReference type="Proteomes" id="UP000460718">
    <property type="component" value="Unassembled WGS sequence"/>
</dbReference>
<evidence type="ECO:0000256" key="1">
    <source>
        <dbReference type="PROSITE-ProRule" id="PRU00047"/>
    </source>
</evidence>
<dbReference type="OrthoDB" id="164966at2759"/>
<evidence type="ECO:0000313" key="20">
    <source>
        <dbReference type="Proteomes" id="UP000460718"/>
    </source>
</evidence>
<evidence type="ECO:0000259" key="3">
    <source>
        <dbReference type="PROSITE" id="PS50158"/>
    </source>
</evidence>
<dbReference type="Proteomes" id="UP000440367">
    <property type="component" value="Unassembled WGS sequence"/>
</dbReference>
<dbReference type="EMBL" id="QXFY01000011">
    <property type="protein sequence ID" value="KAE9361970.1"/>
    <property type="molecule type" value="Genomic_DNA"/>
</dbReference>
<dbReference type="PROSITE" id="PS50158">
    <property type="entry name" value="ZF_CCHC"/>
    <property type="match status" value="1"/>
</dbReference>
<dbReference type="Proteomes" id="UP000440732">
    <property type="component" value="Unassembled WGS sequence"/>
</dbReference>
<keyword evidence="15" id="KW-1185">Reference proteome</keyword>
<dbReference type="Proteomes" id="UP000476176">
    <property type="component" value="Unassembled WGS sequence"/>
</dbReference>
<feature type="compositionally biased region" description="Polar residues" evidence="2">
    <location>
        <begin position="1"/>
        <end position="12"/>
    </location>
</feature>
<evidence type="ECO:0000313" key="5">
    <source>
        <dbReference type="EMBL" id="KAE9031388.1"/>
    </source>
</evidence>
<dbReference type="GO" id="GO:0003676">
    <property type="term" value="F:nucleic acid binding"/>
    <property type="evidence" value="ECO:0007669"/>
    <property type="project" value="InterPro"/>
</dbReference>
<dbReference type="Proteomes" id="UP000437068">
    <property type="component" value="Unassembled WGS sequence"/>
</dbReference>
<dbReference type="GO" id="GO:0008270">
    <property type="term" value="F:zinc ion binding"/>
    <property type="evidence" value="ECO:0007669"/>
    <property type="project" value="UniProtKB-KW"/>
</dbReference>